<evidence type="ECO:0000313" key="1">
    <source>
        <dbReference type="EMBL" id="GES10539.1"/>
    </source>
</evidence>
<dbReference type="Proteomes" id="UP000331127">
    <property type="component" value="Unassembled WGS sequence"/>
</dbReference>
<reference evidence="1 2" key="1">
    <citation type="submission" date="2019-10" db="EMBL/GenBank/DDBJ databases">
        <title>Whole genome shotgun sequence of Acrocarpospora macrocephala NBRC 16266.</title>
        <authorList>
            <person name="Ichikawa N."/>
            <person name="Kimura A."/>
            <person name="Kitahashi Y."/>
            <person name="Komaki H."/>
            <person name="Oguchi A."/>
        </authorList>
    </citation>
    <scope>NUCLEOTIDE SEQUENCE [LARGE SCALE GENOMIC DNA]</scope>
    <source>
        <strain evidence="1 2">NBRC 16266</strain>
    </source>
</reference>
<sequence length="101" mass="11422">MTEAALGSPESRVEDVIYPAVPGGYRTLVQLLQEHKAKGTSYRQHKQRVFKASYTNCVTPDARPFRRQRGWTIPARDAGGASAILWAWSTCPECRDRRWTG</sequence>
<accession>A0A5M3WQY4</accession>
<evidence type="ECO:0000313" key="2">
    <source>
        <dbReference type="Proteomes" id="UP000331127"/>
    </source>
</evidence>
<protein>
    <submittedName>
        <fullName evidence="1">Uncharacterized protein</fullName>
    </submittedName>
</protein>
<name>A0A5M3WQY4_9ACTN</name>
<keyword evidence="2" id="KW-1185">Reference proteome</keyword>
<organism evidence="1 2">
    <name type="scientific">Acrocarpospora macrocephala</name>
    <dbReference type="NCBI Taxonomy" id="150177"/>
    <lineage>
        <taxon>Bacteria</taxon>
        <taxon>Bacillati</taxon>
        <taxon>Actinomycetota</taxon>
        <taxon>Actinomycetes</taxon>
        <taxon>Streptosporangiales</taxon>
        <taxon>Streptosporangiaceae</taxon>
        <taxon>Acrocarpospora</taxon>
    </lineage>
</organism>
<proteinExistence type="predicted"/>
<dbReference type="EMBL" id="BLAE01000022">
    <property type="protein sequence ID" value="GES10539.1"/>
    <property type="molecule type" value="Genomic_DNA"/>
</dbReference>
<dbReference type="RefSeq" id="WP_174900196.1">
    <property type="nucleotide sequence ID" value="NZ_BLAE01000022.1"/>
</dbReference>
<comment type="caution">
    <text evidence="1">The sequence shown here is derived from an EMBL/GenBank/DDBJ whole genome shotgun (WGS) entry which is preliminary data.</text>
</comment>
<dbReference type="AlphaFoldDB" id="A0A5M3WQY4"/>
<gene>
    <name evidence="1" type="ORF">Amac_041360</name>
</gene>